<feature type="chain" id="PRO_5037597236" description="DUF5050 domain-containing protein" evidence="1">
    <location>
        <begin position="27"/>
        <end position="321"/>
    </location>
</feature>
<dbReference type="AlphaFoldDB" id="A0A934WTW6"/>
<name>A0A934WTW6_9FIRM</name>
<evidence type="ECO:0000256" key="1">
    <source>
        <dbReference type="SAM" id="SignalP"/>
    </source>
</evidence>
<sequence length="321" mass="36149">MKKILLVTLAAMILLLTACSAGQTKATEPAQATKDEAAVTSNRPEDSTAVMLPKYTYTLNGSHEVKGRQGVCSEGDYYWVSGSTTLAKYDKDWNLIKINEEPFKGYEVEVNHIADIDVYNNELYIGAEYFMDGVGKNIQVAVYDGDTLELKRTFPFEAESGQLECSGIAVNPDNSTVWMCSWVGEESGRYLYGYDLKTGKYQGKVHMQMPPQWLQGIAYYDGYFYMTADDGTADDKEPDHLYRTKINEGATDCIVTLERTFDDVTLQGEIEGLTFDHAKKQLLLLYNRGARIVLGMPKGFYDGYDKEISEVFVYDMTERSK</sequence>
<keyword evidence="1" id="KW-0732">Signal</keyword>
<feature type="signal peptide" evidence="1">
    <location>
        <begin position="1"/>
        <end position="26"/>
    </location>
</feature>
<evidence type="ECO:0000313" key="3">
    <source>
        <dbReference type="Proteomes" id="UP000633365"/>
    </source>
</evidence>
<dbReference type="EMBL" id="JAEQMG010000163">
    <property type="protein sequence ID" value="MBK6089861.1"/>
    <property type="molecule type" value="Genomic_DNA"/>
</dbReference>
<dbReference type="Proteomes" id="UP000633365">
    <property type="component" value="Unassembled WGS sequence"/>
</dbReference>
<dbReference type="RefSeq" id="WP_201428560.1">
    <property type="nucleotide sequence ID" value="NZ_JAEQMG010000163.1"/>
</dbReference>
<gene>
    <name evidence="2" type="ORF">JKK62_14645</name>
</gene>
<dbReference type="SUPFAM" id="SSF63825">
    <property type="entry name" value="YWTD domain"/>
    <property type="match status" value="1"/>
</dbReference>
<evidence type="ECO:0008006" key="4">
    <source>
        <dbReference type="Google" id="ProtNLM"/>
    </source>
</evidence>
<keyword evidence="3" id="KW-1185">Reference proteome</keyword>
<reference evidence="2" key="1">
    <citation type="submission" date="2021-01" db="EMBL/GenBank/DDBJ databases">
        <title>Genome public.</title>
        <authorList>
            <person name="Liu C."/>
            <person name="Sun Q."/>
        </authorList>
    </citation>
    <scope>NUCLEOTIDE SEQUENCE</scope>
    <source>
        <strain evidence="2">M6</strain>
    </source>
</reference>
<comment type="caution">
    <text evidence="2">The sequence shown here is derived from an EMBL/GenBank/DDBJ whole genome shotgun (WGS) entry which is preliminary data.</text>
</comment>
<protein>
    <recommendedName>
        <fullName evidence="4">DUF5050 domain-containing protein</fullName>
    </recommendedName>
</protein>
<evidence type="ECO:0000313" key="2">
    <source>
        <dbReference type="EMBL" id="MBK6089861.1"/>
    </source>
</evidence>
<accession>A0A934WTW6</accession>
<organism evidence="2 3">
    <name type="scientific">Ruminococcus difficilis</name>
    <dbReference type="NCBI Taxonomy" id="2763069"/>
    <lineage>
        <taxon>Bacteria</taxon>
        <taxon>Bacillati</taxon>
        <taxon>Bacillota</taxon>
        <taxon>Clostridia</taxon>
        <taxon>Eubacteriales</taxon>
        <taxon>Oscillospiraceae</taxon>
        <taxon>Ruminococcus</taxon>
    </lineage>
</organism>
<proteinExistence type="predicted"/>
<dbReference type="PROSITE" id="PS51257">
    <property type="entry name" value="PROKAR_LIPOPROTEIN"/>
    <property type="match status" value="1"/>
</dbReference>